<gene>
    <name evidence="9" type="ORF">U6N30_07390</name>
</gene>
<keyword evidence="4 9" id="KW-0012">Acyltransferase</keyword>
<organism evidence="9 10">
    <name type="scientific">Blastococcus brunescens</name>
    <dbReference type="NCBI Taxonomy" id="1564165"/>
    <lineage>
        <taxon>Bacteria</taxon>
        <taxon>Bacillati</taxon>
        <taxon>Actinomycetota</taxon>
        <taxon>Actinomycetes</taxon>
        <taxon>Geodermatophilales</taxon>
        <taxon>Geodermatophilaceae</taxon>
        <taxon>Blastococcus</taxon>
    </lineage>
</organism>
<evidence type="ECO:0000313" key="10">
    <source>
        <dbReference type="Proteomes" id="UP001324287"/>
    </source>
</evidence>
<comment type="similarity">
    <text evidence="1">Belongs to the thiolase-like superfamily. Thiolase family.</text>
</comment>
<accession>A0ABZ1B3Q6</accession>
<dbReference type="PANTHER" id="PTHR18919:SF107">
    <property type="entry name" value="ACETYL-COA ACETYLTRANSFERASE, CYTOSOLIC"/>
    <property type="match status" value="1"/>
</dbReference>
<evidence type="ECO:0000256" key="1">
    <source>
        <dbReference type="ARBA" id="ARBA00010982"/>
    </source>
</evidence>
<sequence length="275" mass="29205">MSNGEQIVLVDGARTPIGSFGGALKDVPAHELGGAAARAALARSGIAPDEVDEVVMGCIGQIGADAFNARRVARAAGLPVSVPAYTVNRLCGSGLQAIWSAAMQMRWGGVDVALAGGDESMSRMPFYDFNGRSGWKLGDRKLADGTVMMLTDPFDGVHMGVTAENVAAKYQVSRQEQDEFALESQRKAASVNSRAAFVEEMIPVEGGSTRSPRTSTLGRTRRRTSLPVCGRCSGRTGPSRPVTRRASMTAREPWCSPGRRLPGSAGSPAWRPWRP</sequence>
<feature type="region of interest" description="Disordered" evidence="7">
    <location>
        <begin position="232"/>
        <end position="275"/>
    </location>
</feature>
<evidence type="ECO:0000256" key="2">
    <source>
        <dbReference type="ARBA" id="ARBA00012705"/>
    </source>
</evidence>
<evidence type="ECO:0000256" key="5">
    <source>
        <dbReference type="ARBA" id="ARBA00030755"/>
    </source>
</evidence>
<evidence type="ECO:0000256" key="4">
    <source>
        <dbReference type="ARBA" id="ARBA00023315"/>
    </source>
</evidence>
<dbReference type="InterPro" id="IPR002155">
    <property type="entry name" value="Thiolase"/>
</dbReference>
<dbReference type="Proteomes" id="UP001324287">
    <property type="component" value="Chromosome"/>
</dbReference>
<reference evidence="9 10" key="1">
    <citation type="submission" date="2023-12" db="EMBL/GenBank/DDBJ databases">
        <title>Blastococcus brunescens sp. nov., an actonobacterium isolated from sandstone collected in sahara desert.</title>
        <authorList>
            <person name="Gtari M."/>
            <person name="Ghodhbane F."/>
        </authorList>
    </citation>
    <scope>NUCLEOTIDE SEQUENCE [LARGE SCALE GENOMIC DNA]</scope>
    <source>
        <strain evidence="9 10">BMG 8361</strain>
    </source>
</reference>
<dbReference type="Gene3D" id="3.40.47.10">
    <property type="match status" value="1"/>
</dbReference>
<evidence type="ECO:0000259" key="8">
    <source>
        <dbReference type="Pfam" id="PF00108"/>
    </source>
</evidence>
<dbReference type="EC" id="2.3.1.9" evidence="2"/>
<protein>
    <recommendedName>
        <fullName evidence="6">Probable acetyl-CoA acetyltransferase</fullName>
        <ecNumber evidence="2">2.3.1.9</ecNumber>
    </recommendedName>
    <alternativeName>
        <fullName evidence="5">Acetoacetyl-CoA thiolase</fullName>
    </alternativeName>
</protein>
<evidence type="ECO:0000256" key="6">
    <source>
        <dbReference type="ARBA" id="ARBA00040529"/>
    </source>
</evidence>
<dbReference type="EMBL" id="CP141261">
    <property type="protein sequence ID" value="WRL65437.1"/>
    <property type="molecule type" value="Genomic_DNA"/>
</dbReference>
<keyword evidence="3 9" id="KW-0808">Transferase</keyword>
<dbReference type="InterPro" id="IPR016039">
    <property type="entry name" value="Thiolase-like"/>
</dbReference>
<dbReference type="SUPFAM" id="SSF53901">
    <property type="entry name" value="Thiolase-like"/>
    <property type="match status" value="1"/>
</dbReference>
<evidence type="ECO:0000256" key="3">
    <source>
        <dbReference type="ARBA" id="ARBA00022679"/>
    </source>
</evidence>
<name>A0ABZ1B3Q6_9ACTN</name>
<proteinExistence type="inferred from homology"/>
<evidence type="ECO:0000256" key="7">
    <source>
        <dbReference type="SAM" id="MobiDB-lite"/>
    </source>
</evidence>
<feature type="domain" description="Thiolase N-terminal" evidence="8">
    <location>
        <begin position="7"/>
        <end position="209"/>
    </location>
</feature>
<dbReference type="GO" id="GO:0016746">
    <property type="term" value="F:acyltransferase activity"/>
    <property type="evidence" value="ECO:0007669"/>
    <property type="project" value="UniProtKB-KW"/>
</dbReference>
<dbReference type="Pfam" id="PF00108">
    <property type="entry name" value="Thiolase_N"/>
    <property type="match status" value="1"/>
</dbReference>
<dbReference type="PANTHER" id="PTHR18919">
    <property type="entry name" value="ACETYL-COA C-ACYLTRANSFERASE"/>
    <property type="match status" value="1"/>
</dbReference>
<dbReference type="InterPro" id="IPR020616">
    <property type="entry name" value="Thiolase_N"/>
</dbReference>
<dbReference type="CDD" id="cd00751">
    <property type="entry name" value="thiolase"/>
    <property type="match status" value="1"/>
</dbReference>
<evidence type="ECO:0000313" key="9">
    <source>
        <dbReference type="EMBL" id="WRL65437.1"/>
    </source>
</evidence>
<dbReference type="InterPro" id="IPR020615">
    <property type="entry name" value="Thiolase_acyl_enz_int_AS"/>
</dbReference>
<dbReference type="PROSITE" id="PS00098">
    <property type="entry name" value="THIOLASE_1"/>
    <property type="match status" value="1"/>
</dbReference>
<keyword evidence="10" id="KW-1185">Reference proteome</keyword>